<dbReference type="HOGENOM" id="CLU_2020366_0_0_1"/>
<evidence type="ECO:0000313" key="4">
    <source>
        <dbReference type="Proteomes" id="UP000005447"/>
    </source>
</evidence>
<feature type="transmembrane region" description="Helical" evidence="2">
    <location>
        <begin position="12"/>
        <end position="33"/>
    </location>
</feature>
<keyword evidence="4" id="KW-1185">Reference proteome</keyword>
<dbReference type="InParanoid" id="H0WDI3"/>
<dbReference type="GeneTree" id="ENSGT00420000030019"/>
<proteinExistence type="predicted"/>
<organism evidence="3 4">
    <name type="scientific">Cavia porcellus</name>
    <name type="common">Guinea pig</name>
    <dbReference type="NCBI Taxonomy" id="10141"/>
    <lineage>
        <taxon>Eukaryota</taxon>
        <taxon>Metazoa</taxon>
        <taxon>Chordata</taxon>
        <taxon>Craniata</taxon>
        <taxon>Vertebrata</taxon>
        <taxon>Euteleostomi</taxon>
        <taxon>Mammalia</taxon>
        <taxon>Eutheria</taxon>
        <taxon>Euarchontoglires</taxon>
        <taxon>Glires</taxon>
        <taxon>Rodentia</taxon>
        <taxon>Hystricomorpha</taxon>
        <taxon>Caviidae</taxon>
        <taxon>Cavia</taxon>
    </lineage>
</organism>
<dbReference type="VEuPathDB" id="HostDB:ENSCPOG00000022924"/>
<dbReference type="EMBL" id="AAKN02024796">
    <property type="status" value="NOT_ANNOTATED_CDS"/>
    <property type="molecule type" value="Genomic_DNA"/>
</dbReference>
<keyword evidence="2" id="KW-0472">Membrane</keyword>
<evidence type="ECO:0000313" key="3">
    <source>
        <dbReference type="Ensembl" id="ENSCPOP00000021056.2"/>
    </source>
</evidence>
<sequence length="112" mass="12371">KPQRGPGSASRLLGGTVALGLILGVALAVFFLYRQQQKSQLGTDTDGTDLSPSQRLELPPDSYLVPEDIQSLHLESERQPQQEDELQKPALQPPYYDLGVSPSYHPLVRMTE</sequence>
<feature type="compositionally biased region" description="Basic and acidic residues" evidence="1">
    <location>
        <begin position="75"/>
        <end position="87"/>
    </location>
</feature>
<protein>
    <submittedName>
        <fullName evidence="3">Uncharacterized protein</fullName>
    </submittedName>
</protein>
<name>H0WDI3_CAVPO</name>
<feature type="region of interest" description="Disordered" evidence="1">
    <location>
        <begin position="40"/>
        <end position="61"/>
    </location>
</feature>
<accession>H0WDI3</accession>
<feature type="region of interest" description="Disordered" evidence="1">
    <location>
        <begin position="75"/>
        <end position="102"/>
    </location>
</feature>
<dbReference type="Proteomes" id="UP000005447">
    <property type="component" value="Unassembled WGS sequence"/>
</dbReference>
<reference evidence="3" key="2">
    <citation type="submission" date="2025-08" db="UniProtKB">
        <authorList>
            <consortium name="Ensembl"/>
        </authorList>
    </citation>
    <scope>IDENTIFICATION</scope>
    <source>
        <strain evidence="3">2N</strain>
    </source>
</reference>
<dbReference type="AlphaFoldDB" id="H0WDI3"/>
<dbReference type="OMA" id="RQPQQED"/>
<reference evidence="4" key="1">
    <citation type="journal article" date="2011" name="Nature">
        <title>A high-resolution map of human evolutionary constraint using 29 mammals.</title>
        <authorList>
            <person name="Lindblad-Toh K."/>
            <person name="Garber M."/>
            <person name="Zuk O."/>
            <person name="Lin M.F."/>
            <person name="Parker B.J."/>
            <person name="Washietl S."/>
            <person name="Kheradpour P."/>
            <person name="Ernst J."/>
            <person name="Jordan G."/>
            <person name="Mauceli E."/>
            <person name="Ward L.D."/>
            <person name="Lowe C.B."/>
            <person name="Holloway A.K."/>
            <person name="Clamp M."/>
            <person name="Gnerre S."/>
            <person name="Alfoldi J."/>
            <person name="Beal K."/>
            <person name="Chang J."/>
            <person name="Clawson H."/>
            <person name="Cuff J."/>
            <person name="Di Palma F."/>
            <person name="Fitzgerald S."/>
            <person name="Flicek P."/>
            <person name="Guttman M."/>
            <person name="Hubisz M.J."/>
            <person name="Jaffe D.B."/>
            <person name="Jungreis I."/>
            <person name="Kent W.J."/>
            <person name="Kostka D."/>
            <person name="Lara M."/>
            <person name="Martins A.L."/>
            <person name="Massingham T."/>
            <person name="Moltke I."/>
            <person name="Raney B.J."/>
            <person name="Rasmussen M.D."/>
            <person name="Robinson J."/>
            <person name="Stark A."/>
            <person name="Vilella A.J."/>
            <person name="Wen J."/>
            <person name="Xie X."/>
            <person name="Zody M.C."/>
            <person name="Baldwin J."/>
            <person name="Bloom T."/>
            <person name="Chin C.W."/>
            <person name="Heiman D."/>
            <person name="Nicol R."/>
            <person name="Nusbaum C."/>
            <person name="Young S."/>
            <person name="Wilkinson J."/>
            <person name="Worley K.C."/>
            <person name="Kovar C.L."/>
            <person name="Muzny D.M."/>
            <person name="Gibbs R.A."/>
            <person name="Cree A."/>
            <person name="Dihn H.H."/>
            <person name="Fowler G."/>
            <person name="Jhangiani S."/>
            <person name="Joshi V."/>
            <person name="Lee S."/>
            <person name="Lewis L.R."/>
            <person name="Nazareth L.V."/>
            <person name="Okwuonu G."/>
            <person name="Santibanez J."/>
            <person name="Warren W.C."/>
            <person name="Mardis E.R."/>
            <person name="Weinstock G.M."/>
            <person name="Wilson R.K."/>
            <person name="Delehaunty K."/>
            <person name="Dooling D."/>
            <person name="Fronik C."/>
            <person name="Fulton L."/>
            <person name="Fulton B."/>
            <person name="Graves T."/>
            <person name="Minx P."/>
            <person name="Sodergren E."/>
            <person name="Birney E."/>
            <person name="Margulies E.H."/>
            <person name="Herrero J."/>
            <person name="Green E.D."/>
            <person name="Haussler D."/>
            <person name="Siepel A."/>
            <person name="Goldman N."/>
            <person name="Pollard K.S."/>
            <person name="Pedersen J.S."/>
            <person name="Lander E.S."/>
            <person name="Kellis M."/>
        </authorList>
    </citation>
    <scope>NUCLEOTIDE SEQUENCE [LARGE SCALE GENOMIC DNA]</scope>
    <source>
        <strain evidence="4">2N</strain>
    </source>
</reference>
<dbReference type="eggNOG" id="ENOG502S4P9">
    <property type="taxonomic scope" value="Eukaryota"/>
</dbReference>
<dbReference type="Bgee" id="ENSCPOG00000022924">
    <property type="expression patterns" value="Expressed in hypothalamus and 1 other cell type or tissue"/>
</dbReference>
<evidence type="ECO:0000256" key="2">
    <source>
        <dbReference type="SAM" id="Phobius"/>
    </source>
</evidence>
<reference evidence="3" key="3">
    <citation type="submission" date="2025-09" db="UniProtKB">
        <authorList>
            <consortium name="Ensembl"/>
        </authorList>
    </citation>
    <scope>IDENTIFICATION</scope>
    <source>
        <strain evidence="3">2N</strain>
    </source>
</reference>
<keyword evidence="2" id="KW-1133">Transmembrane helix</keyword>
<keyword evidence="2" id="KW-0812">Transmembrane</keyword>
<dbReference type="Ensembl" id="ENSCPOT00000022895.2">
    <property type="protein sequence ID" value="ENSCPOP00000021056.2"/>
    <property type="gene ID" value="ENSCPOG00000022924.2"/>
</dbReference>
<evidence type="ECO:0000256" key="1">
    <source>
        <dbReference type="SAM" id="MobiDB-lite"/>
    </source>
</evidence>
<feature type="compositionally biased region" description="Polar residues" evidence="1">
    <location>
        <begin position="40"/>
        <end position="54"/>
    </location>
</feature>